<evidence type="ECO:0000256" key="6">
    <source>
        <dbReference type="ARBA" id="ARBA00022781"/>
    </source>
</evidence>
<comment type="subcellular location">
    <subcellularLocation>
        <location evidence="11 12">Cell membrane</location>
        <topology evidence="11 12">Multi-pass membrane protein</topology>
    </subcellularLocation>
    <subcellularLocation>
        <location evidence="1">Membrane</location>
        <topology evidence="1">Multi-pass membrane protein</topology>
    </subcellularLocation>
</comment>
<comment type="similarity">
    <text evidence="2 11 12">Belongs to the ATPase A chain family.</text>
</comment>
<keyword evidence="14" id="KW-0378">Hydrolase</keyword>
<dbReference type="GO" id="GO:0005886">
    <property type="term" value="C:plasma membrane"/>
    <property type="evidence" value="ECO:0007669"/>
    <property type="project" value="UniProtKB-SubCell"/>
</dbReference>
<dbReference type="Proteomes" id="UP000284189">
    <property type="component" value="Unassembled WGS sequence"/>
</dbReference>
<evidence type="ECO:0000256" key="5">
    <source>
        <dbReference type="ARBA" id="ARBA00022692"/>
    </source>
</evidence>
<organism evidence="14 16">
    <name type="scientific">Flagellimonas aequoris</name>
    <dbReference type="NCBI Taxonomy" id="2306997"/>
    <lineage>
        <taxon>Bacteria</taxon>
        <taxon>Pseudomonadati</taxon>
        <taxon>Bacteroidota</taxon>
        <taxon>Flavobacteriia</taxon>
        <taxon>Flavobacteriales</taxon>
        <taxon>Flavobacteriaceae</taxon>
        <taxon>Flagellimonas</taxon>
    </lineage>
</organism>
<keyword evidence="8 11" id="KW-0406">Ion transport</keyword>
<accession>A0A418N9V2</accession>
<comment type="caution">
    <text evidence="14">The sequence shown here is derived from an EMBL/GenBank/DDBJ whole genome shotgun (WGS) entry which is preliminary data.</text>
</comment>
<dbReference type="EMBL" id="QXFJ01000011">
    <property type="protein sequence ID" value="RIV72531.1"/>
    <property type="molecule type" value="Genomic_DNA"/>
</dbReference>
<keyword evidence="6 11" id="KW-0375">Hydrogen ion transport</keyword>
<dbReference type="PRINTS" id="PR00123">
    <property type="entry name" value="ATPASEA"/>
</dbReference>
<feature type="transmembrane region" description="Helical" evidence="11">
    <location>
        <begin position="310"/>
        <end position="331"/>
    </location>
</feature>
<keyword evidence="11" id="KW-1003">Cell membrane</keyword>
<dbReference type="InterPro" id="IPR035908">
    <property type="entry name" value="F0_ATP_A_sf"/>
</dbReference>
<evidence type="ECO:0000256" key="8">
    <source>
        <dbReference type="ARBA" id="ARBA00023065"/>
    </source>
</evidence>
<comment type="function">
    <text evidence="11 12">Key component of the proton channel; it plays a direct role in the translocation of protons across the membrane.</text>
</comment>
<evidence type="ECO:0000256" key="11">
    <source>
        <dbReference type="HAMAP-Rule" id="MF_01393"/>
    </source>
</evidence>
<evidence type="ECO:0000313" key="14">
    <source>
        <dbReference type="EMBL" id="RIV72531.1"/>
    </source>
</evidence>
<gene>
    <name evidence="11 14" type="primary">atpB</name>
    <name evidence="14" type="ORF">D2U88_04665</name>
    <name evidence="15" type="ORF">FQ019_04640</name>
</gene>
<dbReference type="CDD" id="cd00310">
    <property type="entry name" value="ATP-synt_Fo_a_6"/>
    <property type="match status" value="1"/>
</dbReference>
<dbReference type="PANTHER" id="PTHR11410:SF0">
    <property type="entry name" value="ATP SYNTHASE SUBUNIT A"/>
    <property type="match status" value="1"/>
</dbReference>
<evidence type="ECO:0000256" key="3">
    <source>
        <dbReference type="ARBA" id="ARBA00022448"/>
    </source>
</evidence>
<keyword evidence="7 11" id="KW-1133">Transmembrane helix</keyword>
<evidence type="ECO:0000256" key="9">
    <source>
        <dbReference type="ARBA" id="ARBA00023136"/>
    </source>
</evidence>
<dbReference type="SUPFAM" id="SSF81336">
    <property type="entry name" value="F1F0 ATP synthase subunit A"/>
    <property type="match status" value="1"/>
</dbReference>
<keyword evidence="5 11" id="KW-0812">Transmembrane</keyword>
<evidence type="ECO:0000256" key="2">
    <source>
        <dbReference type="ARBA" id="ARBA00006810"/>
    </source>
</evidence>
<dbReference type="GO" id="GO:0016787">
    <property type="term" value="F:hydrolase activity"/>
    <property type="evidence" value="ECO:0007669"/>
    <property type="project" value="UniProtKB-KW"/>
</dbReference>
<feature type="transmembrane region" description="Helical" evidence="11">
    <location>
        <begin position="221"/>
        <end position="241"/>
    </location>
</feature>
<evidence type="ECO:0000313" key="15">
    <source>
        <dbReference type="EMBL" id="TXK05034.1"/>
    </source>
</evidence>
<dbReference type="OrthoDB" id="9809130at2"/>
<feature type="transmembrane region" description="Helical" evidence="11">
    <location>
        <begin position="343"/>
        <end position="370"/>
    </location>
</feature>
<dbReference type="InterPro" id="IPR045083">
    <property type="entry name" value="ATP_synth_F0_asu_bact/mt"/>
</dbReference>
<dbReference type="EMBL" id="VNWL01000010">
    <property type="protein sequence ID" value="TXK05034.1"/>
    <property type="molecule type" value="Genomic_DNA"/>
</dbReference>
<evidence type="ECO:0000256" key="4">
    <source>
        <dbReference type="ARBA" id="ARBA00022547"/>
    </source>
</evidence>
<keyword evidence="3 11" id="KW-0813">Transport</keyword>
<feature type="signal peptide" evidence="13">
    <location>
        <begin position="1"/>
        <end position="23"/>
    </location>
</feature>
<name>A0A418N9V2_9FLAO</name>
<feature type="transmembrane region" description="Helical" evidence="11">
    <location>
        <begin position="163"/>
        <end position="181"/>
    </location>
</feature>
<keyword evidence="17" id="KW-1185">Reference proteome</keyword>
<dbReference type="NCBIfam" id="TIGR01131">
    <property type="entry name" value="ATP_synt_6_or_A"/>
    <property type="match status" value="1"/>
</dbReference>
<evidence type="ECO:0000313" key="17">
    <source>
        <dbReference type="Proteomes" id="UP000321528"/>
    </source>
</evidence>
<sequence length="379" mass="42952">MRYSFVSRNLVAVFIMITGFVSAQNHEGEEVESGAHDLKTEIKEYIDHHLLDSHDFTFYSYTTDEGEHKNIGFPLPVILWDNGLKVFSSAQLEHGEGVAEVDGNYYALYHNKIYKTDAEGTIHFDEHHKPETHEEDAFGENLVVMDAHPTNEKPLDFSITKNVVFIALVGLLMFLMFRAVAKNYKKSNMPRGLGRALEPLVIFVRDEIAVPNIGEHKYKKYMSYLLTVFFFVWIINLLGLTPLGVNVTNNIAVTFALALITYLITTFSGNKNYWKHIFWMPGVPVPMKIILAPIELLGTFIKPFSLMIRLYANITAGHVVLMSIIGLMFIFKNWIGSPLSFALAFALSLLELLVAALQAYIFTMLSALYFGMAVEDDHH</sequence>
<keyword evidence="13" id="KW-0732">Signal</keyword>
<keyword evidence="4 11" id="KW-0138">CF(0)</keyword>
<dbReference type="GO" id="GO:0046933">
    <property type="term" value="F:proton-transporting ATP synthase activity, rotational mechanism"/>
    <property type="evidence" value="ECO:0007669"/>
    <property type="project" value="UniProtKB-UniRule"/>
</dbReference>
<keyword evidence="10 11" id="KW-0066">ATP synthesis</keyword>
<dbReference type="GO" id="GO:0045259">
    <property type="term" value="C:proton-transporting ATP synthase complex"/>
    <property type="evidence" value="ECO:0007669"/>
    <property type="project" value="UniProtKB-KW"/>
</dbReference>
<evidence type="ECO:0000256" key="13">
    <source>
        <dbReference type="SAM" id="SignalP"/>
    </source>
</evidence>
<protein>
    <recommendedName>
        <fullName evidence="11 12">ATP synthase subunit a</fullName>
    </recommendedName>
    <alternativeName>
        <fullName evidence="11">ATP synthase F0 sector subunit a</fullName>
    </alternativeName>
    <alternativeName>
        <fullName evidence="11">F-ATPase subunit 6</fullName>
    </alternativeName>
</protein>
<dbReference type="InterPro" id="IPR000568">
    <property type="entry name" value="ATP_synth_F0_asu"/>
</dbReference>
<feature type="transmembrane region" description="Helical" evidence="11">
    <location>
        <begin position="277"/>
        <end position="298"/>
    </location>
</feature>
<dbReference type="HAMAP" id="MF_01393">
    <property type="entry name" value="ATP_synth_a_bact"/>
    <property type="match status" value="1"/>
</dbReference>
<reference evidence="15 17" key="2">
    <citation type="submission" date="2019-07" db="EMBL/GenBank/DDBJ databases">
        <title>Draft genome of two Muricauda strains isolated from deep sea.</title>
        <authorList>
            <person name="Sun C."/>
        </authorList>
    </citation>
    <scope>NUCLEOTIDE SEQUENCE [LARGE SCALE GENOMIC DNA]</scope>
    <source>
        <strain evidence="15 17">NH166</strain>
    </source>
</reference>
<evidence type="ECO:0000256" key="7">
    <source>
        <dbReference type="ARBA" id="ARBA00022989"/>
    </source>
</evidence>
<evidence type="ECO:0000256" key="12">
    <source>
        <dbReference type="RuleBase" id="RU000483"/>
    </source>
</evidence>
<feature type="chain" id="PRO_5019102150" description="ATP synthase subunit a" evidence="13">
    <location>
        <begin position="24"/>
        <end position="379"/>
    </location>
</feature>
<dbReference type="Pfam" id="PF00119">
    <property type="entry name" value="ATP-synt_A"/>
    <property type="match status" value="1"/>
</dbReference>
<reference evidence="14 16" key="1">
    <citation type="submission" date="2018-08" db="EMBL/GenBank/DDBJ databases">
        <title>Proposal of Muricauda 72 sp.nov. and Muricauda NH166 sp.nov., isolated from seawater.</title>
        <authorList>
            <person name="Cheng H."/>
            <person name="Wu Y.-H."/>
            <person name="Guo L.-L."/>
            <person name="Xu X.-W."/>
        </authorList>
    </citation>
    <scope>NUCLEOTIDE SEQUENCE [LARGE SCALE GENOMIC DNA]</scope>
    <source>
        <strain evidence="14 16">NH166</strain>
    </source>
</reference>
<dbReference type="AlphaFoldDB" id="A0A418N9V2"/>
<dbReference type="RefSeq" id="WP_119639149.1">
    <property type="nucleotide sequence ID" value="NZ_QXFJ01000011.1"/>
</dbReference>
<dbReference type="Gene3D" id="1.20.120.220">
    <property type="entry name" value="ATP synthase, F0 complex, subunit A"/>
    <property type="match status" value="1"/>
</dbReference>
<evidence type="ECO:0000313" key="16">
    <source>
        <dbReference type="Proteomes" id="UP000284189"/>
    </source>
</evidence>
<feature type="transmembrane region" description="Helical" evidence="11">
    <location>
        <begin position="247"/>
        <end position="265"/>
    </location>
</feature>
<evidence type="ECO:0000256" key="10">
    <source>
        <dbReference type="ARBA" id="ARBA00023310"/>
    </source>
</evidence>
<keyword evidence="9 11" id="KW-0472">Membrane</keyword>
<dbReference type="PANTHER" id="PTHR11410">
    <property type="entry name" value="ATP SYNTHASE SUBUNIT A"/>
    <property type="match status" value="1"/>
</dbReference>
<proteinExistence type="inferred from homology"/>
<dbReference type="Proteomes" id="UP000321528">
    <property type="component" value="Unassembled WGS sequence"/>
</dbReference>
<evidence type="ECO:0000256" key="1">
    <source>
        <dbReference type="ARBA" id="ARBA00004141"/>
    </source>
</evidence>